<reference evidence="6 7" key="1">
    <citation type="submission" date="2021-08" db="EMBL/GenBank/DDBJ databases">
        <title>Collinsella faecalis sp. nov. isolated from swine faeces.</title>
        <authorList>
            <person name="Oh B.S."/>
            <person name="Lee J.H."/>
        </authorList>
    </citation>
    <scope>NUCLEOTIDE SEQUENCE [LARGE SCALE GENOMIC DNA]</scope>
    <source>
        <strain evidence="6 7">AGMB00827</strain>
    </source>
</reference>
<keyword evidence="7" id="KW-1185">Reference proteome</keyword>
<dbReference type="Proteomes" id="UP000700908">
    <property type="component" value="Unassembled WGS sequence"/>
</dbReference>
<proteinExistence type="inferred from homology"/>
<evidence type="ECO:0000256" key="4">
    <source>
        <dbReference type="ARBA" id="ARBA00022490"/>
    </source>
</evidence>
<dbReference type="InterPro" id="IPR053924">
    <property type="entry name" value="RecX_HTH_2nd"/>
</dbReference>
<dbReference type="RefSeq" id="WP_222199705.1">
    <property type="nucleotide sequence ID" value="NZ_JAIMFO010000007.1"/>
</dbReference>
<dbReference type="PANTHER" id="PTHR33602:SF1">
    <property type="entry name" value="REGULATORY PROTEIN RECX FAMILY PROTEIN"/>
    <property type="match status" value="1"/>
</dbReference>
<comment type="subcellular location">
    <subcellularLocation>
        <location evidence="1">Cytoplasm</location>
    </subcellularLocation>
</comment>
<comment type="similarity">
    <text evidence="2">Belongs to the RecX family.</text>
</comment>
<evidence type="ECO:0000313" key="6">
    <source>
        <dbReference type="EMBL" id="MBY4797989.1"/>
    </source>
</evidence>
<dbReference type="EMBL" id="JAIMFO010000007">
    <property type="protein sequence ID" value="MBY4797989.1"/>
    <property type="molecule type" value="Genomic_DNA"/>
</dbReference>
<keyword evidence="4" id="KW-0963">Cytoplasm</keyword>
<dbReference type="Pfam" id="PF02631">
    <property type="entry name" value="RecX_HTH2"/>
    <property type="match status" value="1"/>
</dbReference>
<evidence type="ECO:0000256" key="2">
    <source>
        <dbReference type="ARBA" id="ARBA00009695"/>
    </source>
</evidence>
<evidence type="ECO:0000256" key="1">
    <source>
        <dbReference type="ARBA" id="ARBA00004496"/>
    </source>
</evidence>
<name>A0ABS7MKU7_9ACTN</name>
<evidence type="ECO:0000259" key="5">
    <source>
        <dbReference type="Pfam" id="PF02631"/>
    </source>
</evidence>
<dbReference type="Gene3D" id="1.10.10.10">
    <property type="entry name" value="Winged helix-like DNA-binding domain superfamily/Winged helix DNA-binding domain"/>
    <property type="match status" value="2"/>
</dbReference>
<protein>
    <recommendedName>
        <fullName evidence="3">Regulatory protein RecX</fullName>
    </recommendedName>
</protein>
<evidence type="ECO:0000313" key="7">
    <source>
        <dbReference type="Proteomes" id="UP000700908"/>
    </source>
</evidence>
<dbReference type="InterPro" id="IPR036388">
    <property type="entry name" value="WH-like_DNA-bd_sf"/>
</dbReference>
<organism evidence="6 7">
    <name type="scientific">Collinsella ureilytica</name>
    <dbReference type="NCBI Taxonomy" id="2869515"/>
    <lineage>
        <taxon>Bacteria</taxon>
        <taxon>Bacillati</taxon>
        <taxon>Actinomycetota</taxon>
        <taxon>Coriobacteriia</taxon>
        <taxon>Coriobacteriales</taxon>
        <taxon>Coriobacteriaceae</taxon>
        <taxon>Collinsella</taxon>
    </lineage>
</organism>
<gene>
    <name evidence="6" type="ORF">K6V98_06470</name>
</gene>
<accession>A0ABS7MKU7</accession>
<feature type="domain" description="RecX second three-helical" evidence="5">
    <location>
        <begin position="124"/>
        <end position="158"/>
    </location>
</feature>
<dbReference type="InterPro" id="IPR003783">
    <property type="entry name" value="Regulatory_RecX"/>
</dbReference>
<evidence type="ECO:0000256" key="3">
    <source>
        <dbReference type="ARBA" id="ARBA00018111"/>
    </source>
</evidence>
<comment type="caution">
    <text evidence="6">The sequence shown here is derived from an EMBL/GenBank/DDBJ whole genome shotgun (WGS) entry which is preliminary data.</text>
</comment>
<dbReference type="PANTHER" id="PTHR33602">
    <property type="entry name" value="REGULATORY PROTEIN RECX FAMILY PROTEIN"/>
    <property type="match status" value="1"/>
</dbReference>
<sequence length="222" mass="25095">MNPEVEAIEVELSKRAPRRYSSPTHAQANLILKLSDGSLQSLHVPVRVAKALNISELCLPQELSFVRAELAQLMHRTCFVALTEVLSRRDYASTELERKLANFGFDAETIQAALIRAQARGFQNDARFMEAYVQERIRRGWGRRKIEAALSQIGLDPHDLPEYPEAFFTSDGELDRARLILERRSIPENRAFEKLARHLVGRGFSHDIAAAAARARLEMSSV</sequence>